<organism evidence="1 2">
    <name type="scientific">Araneus ventricosus</name>
    <name type="common">Orbweaver spider</name>
    <name type="synonym">Epeira ventricosa</name>
    <dbReference type="NCBI Taxonomy" id="182803"/>
    <lineage>
        <taxon>Eukaryota</taxon>
        <taxon>Metazoa</taxon>
        <taxon>Ecdysozoa</taxon>
        <taxon>Arthropoda</taxon>
        <taxon>Chelicerata</taxon>
        <taxon>Arachnida</taxon>
        <taxon>Araneae</taxon>
        <taxon>Araneomorphae</taxon>
        <taxon>Entelegynae</taxon>
        <taxon>Araneoidea</taxon>
        <taxon>Araneidae</taxon>
        <taxon>Araneus</taxon>
    </lineage>
</organism>
<sequence length="89" mass="10051">MTVMTPLATPYRLMDLSHEFPLTSRQTRACALLCFCSKRLLDFDACQINTTPQRGRTAGKITLQAPSMALNRRSGFVVLSWMKLRRGSD</sequence>
<gene>
    <name evidence="1" type="ORF">AVEN_24843_1</name>
</gene>
<comment type="caution">
    <text evidence="1">The sequence shown here is derived from an EMBL/GenBank/DDBJ whole genome shotgun (WGS) entry which is preliminary data.</text>
</comment>
<name>A0A4Y2BTT3_ARAVE</name>
<dbReference type="AlphaFoldDB" id="A0A4Y2BTT3"/>
<evidence type="ECO:0000313" key="2">
    <source>
        <dbReference type="Proteomes" id="UP000499080"/>
    </source>
</evidence>
<dbReference type="EMBL" id="BGPR01000113">
    <property type="protein sequence ID" value="GBL95641.1"/>
    <property type="molecule type" value="Genomic_DNA"/>
</dbReference>
<proteinExistence type="predicted"/>
<keyword evidence="2" id="KW-1185">Reference proteome</keyword>
<reference evidence="1 2" key="1">
    <citation type="journal article" date="2019" name="Sci. Rep.">
        <title>Orb-weaving spider Araneus ventricosus genome elucidates the spidroin gene catalogue.</title>
        <authorList>
            <person name="Kono N."/>
            <person name="Nakamura H."/>
            <person name="Ohtoshi R."/>
            <person name="Moran D.A.P."/>
            <person name="Shinohara A."/>
            <person name="Yoshida Y."/>
            <person name="Fujiwara M."/>
            <person name="Mori M."/>
            <person name="Tomita M."/>
            <person name="Arakawa K."/>
        </authorList>
    </citation>
    <scope>NUCLEOTIDE SEQUENCE [LARGE SCALE GENOMIC DNA]</scope>
</reference>
<accession>A0A4Y2BTT3</accession>
<dbReference type="Proteomes" id="UP000499080">
    <property type="component" value="Unassembled WGS sequence"/>
</dbReference>
<protein>
    <submittedName>
        <fullName evidence="1">Uncharacterized protein</fullName>
    </submittedName>
</protein>
<evidence type="ECO:0000313" key="1">
    <source>
        <dbReference type="EMBL" id="GBL95641.1"/>
    </source>
</evidence>